<evidence type="ECO:0000256" key="4">
    <source>
        <dbReference type="ARBA" id="ARBA00023065"/>
    </source>
</evidence>
<evidence type="ECO:0000256" key="7">
    <source>
        <dbReference type="HAMAP-Rule" id="MF_01416"/>
    </source>
</evidence>
<gene>
    <name evidence="7" type="primary">atpH</name>
    <name evidence="8" type="ORF">ABID46_001839</name>
</gene>
<evidence type="ECO:0000313" key="8">
    <source>
        <dbReference type="EMBL" id="MET3732250.1"/>
    </source>
</evidence>
<keyword evidence="7" id="KW-1003">Cell membrane</keyword>
<keyword evidence="6 7" id="KW-0066">ATP synthesis</keyword>
<accession>A0ABV2LUL7</accession>
<keyword evidence="3 7" id="KW-0375">Hydrogen ion transport</keyword>
<comment type="subcellular location">
    <subcellularLocation>
        <location evidence="7">Cell membrane</location>
        <topology evidence="7">Peripheral membrane protein</topology>
    </subcellularLocation>
    <subcellularLocation>
        <location evidence="1">Membrane</location>
    </subcellularLocation>
</comment>
<evidence type="ECO:0000256" key="2">
    <source>
        <dbReference type="ARBA" id="ARBA00022448"/>
    </source>
</evidence>
<organism evidence="8 9">
    <name type="scientific">Moheibacter stercoris</name>
    <dbReference type="NCBI Taxonomy" id="1628251"/>
    <lineage>
        <taxon>Bacteria</taxon>
        <taxon>Pseudomonadati</taxon>
        <taxon>Bacteroidota</taxon>
        <taxon>Flavobacteriia</taxon>
        <taxon>Flavobacteriales</taxon>
        <taxon>Weeksellaceae</taxon>
        <taxon>Moheibacter</taxon>
    </lineage>
</organism>
<comment type="caution">
    <text evidence="8">The sequence shown here is derived from an EMBL/GenBank/DDBJ whole genome shotgun (WGS) entry which is preliminary data.</text>
</comment>
<evidence type="ECO:0000256" key="3">
    <source>
        <dbReference type="ARBA" id="ARBA00022781"/>
    </source>
</evidence>
<dbReference type="PANTHER" id="PTHR11910">
    <property type="entry name" value="ATP SYNTHASE DELTA CHAIN"/>
    <property type="match status" value="1"/>
</dbReference>
<dbReference type="Gene3D" id="1.10.520.20">
    <property type="entry name" value="N-terminal domain of the delta subunit of the F1F0-ATP synthase"/>
    <property type="match status" value="1"/>
</dbReference>
<dbReference type="RefSeq" id="WP_354509300.1">
    <property type="nucleotide sequence ID" value="NZ_JBEPMO010000010.1"/>
</dbReference>
<proteinExistence type="inferred from homology"/>
<keyword evidence="2 7" id="KW-0813">Transport</keyword>
<reference evidence="8 9" key="1">
    <citation type="submission" date="2024-06" db="EMBL/GenBank/DDBJ databases">
        <title>Genomic Encyclopedia of Type Strains, Phase IV (KMG-IV): sequencing the most valuable type-strain genomes for metagenomic binning, comparative biology and taxonomic classification.</title>
        <authorList>
            <person name="Goeker M."/>
        </authorList>
    </citation>
    <scope>NUCLEOTIDE SEQUENCE [LARGE SCALE GENOMIC DNA]</scope>
    <source>
        <strain evidence="8 9">DSM 29388</strain>
    </source>
</reference>
<comment type="similarity">
    <text evidence="7">Belongs to the ATPase delta chain family.</text>
</comment>
<dbReference type="EMBL" id="JBEPMO010000010">
    <property type="protein sequence ID" value="MET3732250.1"/>
    <property type="molecule type" value="Genomic_DNA"/>
</dbReference>
<keyword evidence="4 7" id="KW-0406">Ion transport</keyword>
<keyword evidence="9" id="KW-1185">Reference proteome</keyword>
<dbReference type="PRINTS" id="PR00125">
    <property type="entry name" value="ATPASEDELTA"/>
</dbReference>
<comment type="function">
    <text evidence="7">This protein is part of the stalk that links CF(0) to CF(1). It either transmits conformational changes from CF(0) to CF(1) or is implicated in proton conduction.</text>
</comment>
<dbReference type="HAMAP" id="MF_01416">
    <property type="entry name" value="ATP_synth_delta_bact"/>
    <property type="match status" value="1"/>
</dbReference>
<dbReference type="Proteomes" id="UP001549146">
    <property type="component" value="Unassembled WGS sequence"/>
</dbReference>
<evidence type="ECO:0000256" key="5">
    <source>
        <dbReference type="ARBA" id="ARBA00023136"/>
    </source>
</evidence>
<evidence type="ECO:0000256" key="6">
    <source>
        <dbReference type="ARBA" id="ARBA00023310"/>
    </source>
</evidence>
<name>A0ABV2LUL7_9FLAO</name>
<protein>
    <recommendedName>
        <fullName evidence="7">ATP synthase subunit delta</fullName>
    </recommendedName>
    <alternativeName>
        <fullName evidence="7">ATP synthase F(1) sector subunit delta</fullName>
    </alternativeName>
    <alternativeName>
        <fullName evidence="7">F-type ATPase subunit delta</fullName>
        <shortName evidence="7">F-ATPase subunit delta</shortName>
    </alternativeName>
</protein>
<dbReference type="InterPro" id="IPR000711">
    <property type="entry name" value="ATPase_OSCP/dsu"/>
</dbReference>
<evidence type="ECO:0000256" key="1">
    <source>
        <dbReference type="ARBA" id="ARBA00004370"/>
    </source>
</evidence>
<dbReference type="NCBIfam" id="TIGR01145">
    <property type="entry name" value="ATP_synt_delta"/>
    <property type="match status" value="1"/>
</dbReference>
<dbReference type="Pfam" id="PF00213">
    <property type="entry name" value="OSCP"/>
    <property type="match status" value="1"/>
</dbReference>
<sequence length="186" mass="20934">MAGFRAAKRYAKGLMQFASETGKAAEINQEMLDVKNAIQSNRELASFLNSPVLDSKKKNAVLKEIFKDFSPSTQNFITLVVNHRREGFLRQIATQYNALYDHSINARTAEVVTATDLDDALIQDIVNKAKANMGENFSYKIENKVDPSLIGGFILRVGDKQIDTSIKSKLTRLKKEFDINDYIPKI</sequence>
<evidence type="ECO:0000313" key="9">
    <source>
        <dbReference type="Proteomes" id="UP001549146"/>
    </source>
</evidence>
<keyword evidence="7" id="KW-0139">CF(1)</keyword>
<keyword evidence="5 7" id="KW-0472">Membrane</keyword>
<comment type="function">
    <text evidence="7">F(1)F(0) ATP synthase produces ATP from ADP in the presence of a proton or sodium gradient. F-type ATPases consist of two structural domains, F(1) containing the extramembraneous catalytic core and F(0) containing the membrane proton channel, linked together by a central stalk and a peripheral stalk. During catalysis, ATP synthesis in the catalytic domain of F(1) is coupled via a rotary mechanism of the central stalk subunits to proton translocation.</text>
</comment>
<dbReference type="InterPro" id="IPR026015">
    <property type="entry name" value="ATP_synth_OSCP/delta_N_sf"/>
</dbReference>
<dbReference type="SUPFAM" id="SSF47928">
    <property type="entry name" value="N-terminal domain of the delta subunit of the F1F0-ATP synthase"/>
    <property type="match status" value="1"/>
</dbReference>